<dbReference type="RefSeq" id="WP_010647290.1">
    <property type="nucleotide sequence ID" value="NZ_CP030789.1"/>
</dbReference>
<dbReference type="Proteomes" id="UP001058687">
    <property type="component" value="Chromosome 2"/>
</dbReference>
<dbReference type="InterPro" id="IPR005416">
    <property type="entry name" value="T3SS_chp_SycE"/>
</dbReference>
<proteinExistence type="predicted"/>
<dbReference type="PRINTS" id="PR01596">
    <property type="entry name" value="SYCECHAPRONE"/>
</dbReference>
<dbReference type="CDD" id="cd17029">
    <property type="entry name" value="T3SC_IA_SycE_SpcS-like"/>
    <property type="match status" value="1"/>
</dbReference>
<dbReference type="EMBL" id="CP050471">
    <property type="protein sequence ID" value="UTZ34391.1"/>
    <property type="molecule type" value="Genomic_DNA"/>
</dbReference>
<sequence>MDSLLNAVALFCEKVGLPHPTEEKDVFTFTIEEQEINITQLPAGHLLMFSTLPEHYIENYHQIEIYSDNLYKPSIGWSQDAYAWVMWNRQPFEHLDINTIYQQAFSLSEGYAQASIKATREPVPEPQMDNLFSTAIKA</sequence>
<dbReference type="GO" id="GO:0030254">
    <property type="term" value="P:protein secretion by the type III secretion system"/>
    <property type="evidence" value="ECO:0007669"/>
    <property type="project" value="InterPro"/>
</dbReference>
<organism evidence="1 3">
    <name type="scientific">Vibrio campbellii</name>
    <dbReference type="NCBI Taxonomy" id="680"/>
    <lineage>
        <taxon>Bacteria</taxon>
        <taxon>Pseudomonadati</taxon>
        <taxon>Pseudomonadota</taxon>
        <taxon>Gammaproteobacteria</taxon>
        <taxon>Vibrionales</taxon>
        <taxon>Vibrionaceae</taxon>
        <taxon>Vibrio</taxon>
    </lineage>
</organism>
<evidence type="ECO:0000313" key="2">
    <source>
        <dbReference type="EMBL" id="UTZ34391.1"/>
    </source>
</evidence>
<reference evidence="1" key="1">
    <citation type="submission" date="2020-03" db="EMBL/GenBank/DDBJ databases">
        <title>Five strains of Vibrio campbellii isolated from Mariana Trench.</title>
        <authorList>
            <person name="Liang J."/>
            <person name="Zhang X.-H."/>
        </authorList>
    </citation>
    <scope>NUCLEOTIDE SEQUENCE</scope>
    <source>
        <strain evidence="2">LJC013</strain>
        <strain evidence="1">LJC014</strain>
    </source>
</reference>
<dbReference type="Gene3D" id="3.30.1460.10">
    <property type="match status" value="1"/>
</dbReference>
<name>A0AAE9N4Q9_9VIBR</name>
<dbReference type="AlphaFoldDB" id="A0AAE9N4Q9"/>
<evidence type="ECO:0000313" key="4">
    <source>
        <dbReference type="Proteomes" id="UP001059912"/>
    </source>
</evidence>
<evidence type="ECO:0000313" key="3">
    <source>
        <dbReference type="Proteomes" id="UP001058687"/>
    </source>
</evidence>
<dbReference type="Proteomes" id="UP001059912">
    <property type="component" value="Chromosome 2"/>
</dbReference>
<gene>
    <name evidence="1" type="ORF">HB761_22065</name>
    <name evidence="2" type="ORF">HB762_24820</name>
</gene>
<dbReference type="EMBL" id="CP050468">
    <property type="protein sequence ID" value="UTZ29314.1"/>
    <property type="molecule type" value="Genomic_DNA"/>
</dbReference>
<evidence type="ECO:0000313" key="1">
    <source>
        <dbReference type="EMBL" id="UTZ29314.1"/>
    </source>
</evidence>
<protein>
    <submittedName>
        <fullName evidence="1">YopE chaperone SycE</fullName>
    </submittedName>
</protein>
<accession>A0AAE9N4Q9</accession>
<dbReference type="SUPFAM" id="SSF69635">
    <property type="entry name" value="Type III secretory system chaperone-like"/>
    <property type="match status" value="1"/>
</dbReference>
<keyword evidence="4" id="KW-1185">Reference proteome</keyword>